<reference evidence="5" key="1">
    <citation type="submission" date="2016-11" db="EMBL/GenBank/DDBJ databases">
        <title>Actinomyces gypaetusis sp. nov. isolated from Gypaetus barbatus in Qinghai Tibet Plateau China.</title>
        <authorList>
            <person name="Meng X."/>
        </authorList>
    </citation>
    <scope>NUCLEOTIDE SEQUENCE [LARGE SCALE GENOMIC DNA]</scope>
    <source>
        <strain evidence="5">DSM 15383</strain>
    </source>
</reference>
<feature type="transmembrane region" description="Helical" evidence="2">
    <location>
        <begin position="113"/>
        <end position="134"/>
    </location>
</feature>
<gene>
    <name evidence="4" type="ORF">BM477_00680</name>
</gene>
<feature type="transmembrane region" description="Helical" evidence="2">
    <location>
        <begin position="424"/>
        <end position="442"/>
    </location>
</feature>
<feature type="transmembrane region" description="Helical" evidence="2">
    <location>
        <begin position="267"/>
        <end position="289"/>
    </location>
</feature>
<feature type="compositionally biased region" description="Gly residues" evidence="1">
    <location>
        <begin position="480"/>
        <end position="490"/>
    </location>
</feature>
<feature type="compositionally biased region" description="Low complexity" evidence="1">
    <location>
        <begin position="451"/>
        <end position="465"/>
    </location>
</feature>
<dbReference type="EMBL" id="MPDM01000001">
    <property type="protein sequence ID" value="OKL50521.1"/>
    <property type="molecule type" value="Genomic_DNA"/>
</dbReference>
<feature type="domain" description="Acyltransferase 3" evidence="3">
    <location>
        <begin position="47"/>
        <end position="386"/>
    </location>
</feature>
<organism evidence="4 5">
    <name type="scientific">Boudabousia marimammalium</name>
    <dbReference type="NCBI Taxonomy" id="156892"/>
    <lineage>
        <taxon>Bacteria</taxon>
        <taxon>Bacillati</taxon>
        <taxon>Actinomycetota</taxon>
        <taxon>Actinomycetes</taxon>
        <taxon>Actinomycetales</taxon>
        <taxon>Actinomycetaceae</taxon>
        <taxon>Boudabousia</taxon>
    </lineage>
</organism>
<feature type="transmembrane region" description="Helical" evidence="2">
    <location>
        <begin position="237"/>
        <end position="255"/>
    </location>
</feature>
<feature type="transmembrane region" description="Helical" evidence="2">
    <location>
        <begin position="368"/>
        <end position="389"/>
    </location>
</feature>
<feature type="transmembrane region" description="Helical" evidence="2">
    <location>
        <begin position="295"/>
        <end position="316"/>
    </location>
</feature>
<dbReference type="SUPFAM" id="SSF52266">
    <property type="entry name" value="SGNH hydrolase"/>
    <property type="match status" value="1"/>
</dbReference>
<comment type="caution">
    <text evidence="4">The sequence shown here is derived from an EMBL/GenBank/DDBJ whole genome shotgun (WGS) entry which is preliminary data.</text>
</comment>
<dbReference type="OrthoDB" id="3404679at2"/>
<dbReference type="Proteomes" id="UP000186465">
    <property type="component" value="Unassembled WGS sequence"/>
</dbReference>
<feature type="transmembrane region" description="Helical" evidence="2">
    <location>
        <begin position="204"/>
        <end position="225"/>
    </location>
</feature>
<dbReference type="InterPro" id="IPR050879">
    <property type="entry name" value="Acyltransferase_3"/>
</dbReference>
<protein>
    <recommendedName>
        <fullName evidence="3">Acyltransferase 3 domain-containing protein</fullName>
    </recommendedName>
</protein>
<feature type="compositionally biased region" description="Low complexity" evidence="1">
    <location>
        <begin position="18"/>
        <end position="31"/>
    </location>
</feature>
<accession>A0A1Q5PSG5</accession>
<feature type="compositionally biased region" description="Gly residues" evidence="1">
    <location>
        <begin position="501"/>
        <end position="510"/>
    </location>
</feature>
<feature type="region of interest" description="Disordered" evidence="1">
    <location>
        <begin position="447"/>
        <end position="528"/>
    </location>
</feature>
<evidence type="ECO:0000313" key="5">
    <source>
        <dbReference type="Proteomes" id="UP000186465"/>
    </source>
</evidence>
<evidence type="ECO:0000259" key="3">
    <source>
        <dbReference type="Pfam" id="PF01757"/>
    </source>
</evidence>
<sequence length="692" mass="74240">MQQKKPSARAPKVKGRTPKTQAQAAQAQPRTPKTKSQAQAAQFRLGGLDGVRAFAAIAVVLYHAFPSKFGGGFLGVDVFFVLSGFLITGLLVKEWHRDGKIAIGQFWLRRIRRLFPAVALMVIVMVPVAAVFSLDLVAGIRSQAAGALSFTHNWVLIWTDSSYFDSRVPQLLTNMWTLSVEQQFYLLWPIVLLLIPLNRRESAALPLVLGIASAVGMAYLAYGMADPSRAYLGTDTHSFGLMLGAALALWLGRVVEPSREVVAAESAYVRGLVAWSGFAVMLVAFAVASDEAAVSYPWVTLMACFATAAMIQAFVAPVQNQVGPARTLRRFLDREPLVWFGERSYGVYLWHWPILVVLWYLFPGLSEGVTSIIVLILATVLAALSFTFVESPMRKNGIIATLKTWLRLPEDEGADVRPAWIRRGAVGGLVAAFLAVSAFAPAQNELSQAQEPGAATVEGTGETPEGNGGAGAADATAEGGTAGTVAGGAVAGTTETHSPEGAGGSAGGSAAGSAAGSEQSPEATPIPANQITFIGDSVTVMVEKSLKNKWPEMIIDGLKNRASPQVAGLMKQYADKGELRSVVIIGVTSNSTLRMQQVESWLELAGPDRTLVLVTGHGRPAEKYIWDSNNLIREAQAKYPNRIVIAPFDETIKGHEDTLYRDLVHPRPSGEQYYVAAINQALEKVSKLRAGK</sequence>
<feature type="transmembrane region" description="Helical" evidence="2">
    <location>
        <begin position="337"/>
        <end position="362"/>
    </location>
</feature>
<name>A0A1Q5PSG5_9ACTO</name>
<dbReference type="GO" id="GO:0016747">
    <property type="term" value="F:acyltransferase activity, transferring groups other than amino-acyl groups"/>
    <property type="evidence" value="ECO:0007669"/>
    <property type="project" value="InterPro"/>
</dbReference>
<feature type="transmembrane region" description="Helical" evidence="2">
    <location>
        <begin position="71"/>
        <end position="92"/>
    </location>
</feature>
<feature type="transmembrane region" description="Helical" evidence="2">
    <location>
        <begin position="175"/>
        <end position="197"/>
    </location>
</feature>
<evidence type="ECO:0000256" key="2">
    <source>
        <dbReference type="SAM" id="Phobius"/>
    </source>
</evidence>
<dbReference type="PANTHER" id="PTHR23028">
    <property type="entry name" value="ACETYLTRANSFERASE"/>
    <property type="match status" value="1"/>
</dbReference>
<dbReference type="RefSeq" id="WP_075360759.1">
    <property type="nucleotide sequence ID" value="NZ_MPDM01000001.1"/>
</dbReference>
<evidence type="ECO:0000256" key="1">
    <source>
        <dbReference type="SAM" id="MobiDB-lite"/>
    </source>
</evidence>
<evidence type="ECO:0000313" key="4">
    <source>
        <dbReference type="EMBL" id="OKL50521.1"/>
    </source>
</evidence>
<dbReference type="PANTHER" id="PTHR23028:SF53">
    <property type="entry name" value="ACYL_TRANSF_3 DOMAIN-CONTAINING PROTEIN"/>
    <property type="match status" value="1"/>
</dbReference>
<dbReference type="GO" id="GO:0009103">
    <property type="term" value="P:lipopolysaccharide biosynthetic process"/>
    <property type="evidence" value="ECO:0007669"/>
    <property type="project" value="TreeGrafter"/>
</dbReference>
<keyword evidence="2" id="KW-1133">Transmembrane helix</keyword>
<keyword evidence="2" id="KW-0812">Transmembrane</keyword>
<dbReference type="InterPro" id="IPR002656">
    <property type="entry name" value="Acyl_transf_3_dom"/>
</dbReference>
<proteinExistence type="predicted"/>
<keyword evidence="2" id="KW-0472">Membrane</keyword>
<dbReference type="GO" id="GO:0016020">
    <property type="term" value="C:membrane"/>
    <property type="evidence" value="ECO:0007669"/>
    <property type="project" value="TreeGrafter"/>
</dbReference>
<feature type="compositionally biased region" description="Polar residues" evidence="1">
    <location>
        <begin position="518"/>
        <end position="528"/>
    </location>
</feature>
<dbReference type="Pfam" id="PF01757">
    <property type="entry name" value="Acyl_transf_3"/>
    <property type="match status" value="1"/>
</dbReference>
<dbReference type="AlphaFoldDB" id="A0A1Q5PSG5"/>
<feature type="transmembrane region" description="Helical" evidence="2">
    <location>
        <begin position="45"/>
        <end position="65"/>
    </location>
</feature>
<feature type="region of interest" description="Disordered" evidence="1">
    <location>
        <begin position="1"/>
        <end position="36"/>
    </location>
</feature>
<keyword evidence="5" id="KW-1185">Reference proteome</keyword>